<dbReference type="SUPFAM" id="SSF52172">
    <property type="entry name" value="CheY-like"/>
    <property type="match status" value="1"/>
</dbReference>
<dbReference type="RefSeq" id="WP_181358273.1">
    <property type="nucleotide sequence ID" value="NZ_PYGD01000001.1"/>
</dbReference>
<name>A0A2P8D9M9_9BACT</name>
<evidence type="ECO:0000313" key="5">
    <source>
        <dbReference type="EMBL" id="PSK93926.1"/>
    </source>
</evidence>
<dbReference type="GO" id="GO:0000160">
    <property type="term" value="P:phosphorelay signal transduction system"/>
    <property type="evidence" value="ECO:0007669"/>
    <property type="project" value="InterPro"/>
</dbReference>
<evidence type="ECO:0000256" key="1">
    <source>
        <dbReference type="ARBA" id="ARBA00022553"/>
    </source>
</evidence>
<reference evidence="5 6" key="1">
    <citation type="submission" date="2018-03" db="EMBL/GenBank/DDBJ databases">
        <title>Genomic Encyclopedia of Type Strains, Phase III (KMG-III): the genomes of soil and plant-associated and newly described type strains.</title>
        <authorList>
            <person name="Whitman W."/>
        </authorList>
    </citation>
    <scope>NUCLEOTIDE SEQUENCE [LARGE SCALE GENOMIC DNA]</scope>
    <source>
        <strain evidence="5 6">CGMCC 1.12700</strain>
    </source>
</reference>
<evidence type="ECO:0000259" key="3">
    <source>
        <dbReference type="PROSITE" id="PS50110"/>
    </source>
</evidence>
<keyword evidence="6" id="KW-1185">Reference proteome</keyword>
<evidence type="ECO:0000259" key="4">
    <source>
        <dbReference type="PROSITE" id="PS50930"/>
    </source>
</evidence>
<dbReference type="InterPro" id="IPR050595">
    <property type="entry name" value="Bact_response_regulator"/>
</dbReference>
<dbReference type="AlphaFoldDB" id="A0A2P8D9M9"/>
<dbReference type="Gene3D" id="3.40.50.2300">
    <property type="match status" value="1"/>
</dbReference>
<dbReference type="PROSITE" id="PS50110">
    <property type="entry name" value="RESPONSE_REGULATORY"/>
    <property type="match status" value="1"/>
</dbReference>
<gene>
    <name evidence="5" type="ORF">B0I18_10175</name>
</gene>
<dbReference type="PANTHER" id="PTHR44591:SF3">
    <property type="entry name" value="RESPONSE REGULATORY DOMAIN-CONTAINING PROTEIN"/>
    <property type="match status" value="1"/>
</dbReference>
<feature type="domain" description="HTH LytTR-type" evidence="4">
    <location>
        <begin position="131"/>
        <end position="229"/>
    </location>
</feature>
<protein>
    <submittedName>
        <fullName evidence="5">LytTR family two component transcriptional regulator</fullName>
    </submittedName>
</protein>
<dbReference type="Pfam" id="PF00072">
    <property type="entry name" value="Response_reg"/>
    <property type="match status" value="1"/>
</dbReference>
<evidence type="ECO:0000256" key="2">
    <source>
        <dbReference type="PROSITE-ProRule" id="PRU00169"/>
    </source>
</evidence>
<dbReference type="PANTHER" id="PTHR44591">
    <property type="entry name" value="STRESS RESPONSE REGULATOR PROTEIN 1"/>
    <property type="match status" value="1"/>
</dbReference>
<dbReference type="InterPro" id="IPR007492">
    <property type="entry name" value="LytTR_DNA-bd_dom"/>
</dbReference>
<feature type="modified residue" description="4-aspartylphosphate" evidence="2">
    <location>
        <position position="52"/>
    </location>
</feature>
<dbReference type="SMART" id="SM00850">
    <property type="entry name" value="LytTR"/>
    <property type="match status" value="1"/>
</dbReference>
<dbReference type="SMART" id="SM00448">
    <property type="entry name" value="REC"/>
    <property type="match status" value="1"/>
</dbReference>
<dbReference type="Gene3D" id="2.40.50.1020">
    <property type="entry name" value="LytTr DNA-binding domain"/>
    <property type="match status" value="1"/>
</dbReference>
<dbReference type="InterPro" id="IPR011006">
    <property type="entry name" value="CheY-like_superfamily"/>
</dbReference>
<dbReference type="GO" id="GO:0003677">
    <property type="term" value="F:DNA binding"/>
    <property type="evidence" value="ECO:0007669"/>
    <property type="project" value="InterPro"/>
</dbReference>
<dbReference type="EMBL" id="PYGD01000001">
    <property type="protein sequence ID" value="PSK93926.1"/>
    <property type="molecule type" value="Genomic_DNA"/>
</dbReference>
<keyword evidence="1 2" id="KW-0597">Phosphoprotein</keyword>
<comment type="caution">
    <text evidence="5">The sequence shown here is derived from an EMBL/GenBank/DDBJ whole genome shotgun (WGS) entry which is preliminary data.</text>
</comment>
<dbReference type="PROSITE" id="PS50930">
    <property type="entry name" value="HTH_LYTTR"/>
    <property type="match status" value="1"/>
</dbReference>
<dbReference type="Pfam" id="PF04397">
    <property type="entry name" value="LytTR"/>
    <property type="match status" value="1"/>
</dbReference>
<feature type="domain" description="Response regulatory" evidence="3">
    <location>
        <begin position="2"/>
        <end position="118"/>
    </location>
</feature>
<evidence type="ECO:0000313" key="6">
    <source>
        <dbReference type="Proteomes" id="UP000240572"/>
    </source>
</evidence>
<dbReference type="Proteomes" id="UP000240572">
    <property type="component" value="Unassembled WGS sequence"/>
</dbReference>
<sequence length="239" mass="27114">MKILIVEDEPLIADSLFQLLRILEYEPYPPVSNPADAIEILEHNPPDLVLLDLNLAHNLSGLEVAAYIQNHKLKIPFIVLTSNSGASMVAQVKKYHPASYLIKPFMREALFAAIEIAVPDEEEEEIIDDAILLKTGNRSEILNLRELIYLKASGKYTELHFSFGKRLVRLPLSSFIKENQNQSLLRVHKTYAVNPSYIKAFAVDELFMGDSKIPIGRFFMPAVNNYLKSRGIHKKELRG</sequence>
<dbReference type="InterPro" id="IPR001789">
    <property type="entry name" value="Sig_transdc_resp-reg_receiver"/>
</dbReference>
<proteinExistence type="predicted"/>
<accession>A0A2P8D9M9</accession>
<organism evidence="5 6">
    <name type="scientific">Taibaiella chishuiensis</name>
    <dbReference type="NCBI Taxonomy" id="1434707"/>
    <lineage>
        <taxon>Bacteria</taxon>
        <taxon>Pseudomonadati</taxon>
        <taxon>Bacteroidota</taxon>
        <taxon>Chitinophagia</taxon>
        <taxon>Chitinophagales</taxon>
        <taxon>Chitinophagaceae</taxon>
        <taxon>Taibaiella</taxon>
    </lineage>
</organism>